<sequence length="209" mass="24303">MLIRVGAGLQQQRRGYKPLLFFNLIPKITFSCFIGFFIHLMIIGGVLIALFVTRGAYQLFFYSGIGVIVFSISYSMYRNKYFETLKTPSYKSFLISRNKLIVWIWWTINAWMLTCWAAMISVGSLNGFGWKNQSNTGSLALCETPELTKLTGIILWVVHWFLIGVLSVSYKKMYEFFRYGQLQLRNRRAQLKQFKLKAEEEVNVQNLAI</sequence>
<dbReference type="EMBL" id="CP003731">
    <property type="protein sequence ID" value="AFO51861.1"/>
    <property type="molecule type" value="Genomic_DNA"/>
</dbReference>
<keyword evidence="3" id="KW-1185">Reference proteome</keyword>
<evidence type="ECO:0008006" key="4">
    <source>
        <dbReference type="Google" id="ProtNLM"/>
    </source>
</evidence>
<evidence type="ECO:0000256" key="1">
    <source>
        <dbReference type="SAM" id="Phobius"/>
    </source>
</evidence>
<feature type="transmembrane region" description="Helical" evidence="1">
    <location>
        <begin position="153"/>
        <end position="170"/>
    </location>
</feature>
<evidence type="ECO:0000313" key="3">
    <source>
        <dbReference type="Proteomes" id="UP000006502"/>
    </source>
</evidence>
<keyword evidence="1" id="KW-0812">Transmembrane</keyword>
<feature type="transmembrane region" description="Helical" evidence="1">
    <location>
        <begin position="100"/>
        <end position="122"/>
    </location>
</feature>
<dbReference type="PATRIC" id="fig|1212765.3.peg.313"/>
<keyword evidence="1" id="KW-1133">Transmembrane helix</keyword>
<dbReference type="Proteomes" id="UP000006502">
    <property type="component" value="Chromosome"/>
</dbReference>
<gene>
    <name evidence="2" type="ordered locus">MHLP_01405</name>
</gene>
<protein>
    <recommendedName>
        <fullName evidence="4">Transmembrane protein</fullName>
    </recommendedName>
</protein>
<organism evidence="2 3">
    <name type="scientific">Mycoplasma haematolamae (strain Purdue)</name>
    <dbReference type="NCBI Taxonomy" id="1212765"/>
    <lineage>
        <taxon>Bacteria</taxon>
        <taxon>Bacillati</taxon>
        <taxon>Mycoplasmatota</taxon>
        <taxon>Mollicutes</taxon>
        <taxon>Mycoplasmataceae</taxon>
        <taxon>Mycoplasma</taxon>
    </lineage>
</organism>
<dbReference type="AlphaFoldDB" id="I7CF25"/>
<reference evidence="2 3" key="1">
    <citation type="journal article" date="2012" name="J. Bacteriol.">
        <title>Genome Sequence of "Candidatus Mycoplasma haemolamae" Strain Purdue, a Red Blood Cell Pathogen of Alpacas (Vicugna pacos) and Llamas (Lama glama).</title>
        <authorList>
            <person name="Guimaraes A.M."/>
            <person name="Toth B."/>
            <person name="Santos A.P."/>
            <person name="do Nascimento N.C."/>
            <person name="Kritchevsky J.E."/>
            <person name="Messick J.B."/>
        </authorList>
    </citation>
    <scope>NUCLEOTIDE SEQUENCE [LARGE SCALE GENOMIC DNA]</scope>
    <source>
        <strain evidence="2 3">Purdue</strain>
    </source>
</reference>
<dbReference type="KEGG" id="mhl:MHLP_01405"/>
<name>I7CF25_MYCHA</name>
<reference evidence="3" key="2">
    <citation type="submission" date="2012-07" db="EMBL/GenBank/DDBJ databases">
        <title>Complete genome sequence of 'Candidatus Mycoplasma haemolamae'.</title>
        <authorList>
            <person name="Guimaraes A.M.S."/>
            <person name="Toth B."/>
            <person name="Santos A.P."/>
            <person name="Nascimento N.C."/>
            <person name="Sojka J.E."/>
            <person name="Messick J.B."/>
        </authorList>
    </citation>
    <scope>NUCLEOTIDE SEQUENCE [LARGE SCALE GENOMIC DNA]</scope>
    <source>
        <strain evidence="3">Purdue</strain>
    </source>
</reference>
<dbReference type="HOGENOM" id="CLU_1303775_0_0_14"/>
<evidence type="ECO:0000313" key="2">
    <source>
        <dbReference type="EMBL" id="AFO51861.1"/>
    </source>
</evidence>
<feature type="transmembrane region" description="Helical" evidence="1">
    <location>
        <begin position="59"/>
        <end position="77"/>
    </location>
</feature>
<dbReference type="STRING" id="1212765.MHLP_01405"/>
<feature type="transmembrane region" description="Helical" evidence="1">
    <location>
        <begin position="20"/>
        <end position="53"/>
    </location>
</feature>
<accession>I7CF25</accession>
<proteinExistence type="predicted"/>
<keyword evidence="1" id="KW-0472">Membrane</keyword>
<dbReference type="OrthoDB" id="397842at2"/>